<keyword evidence="1" id="KW-0812">Transmembrane</keyword>
<organism evidence="2 3">
    <name type="scientific">Nakamurella leprariae</name>
    <dbReference type="NCBI Taxonomy" id="2803911"/>
    <lineage>
        <taxon>Bacteria</taxon>
        <taxon>Bacillati</taxon>
        <taxon>Actinomycetota</taxon>
        <taxon>Actinomycetes</taxon>
        <taxon>Nakamurellales</taxon>
        <taxon>Nakamurellaceae</taxon>
        <taxon>Nakamurella</taxon>
    </lineage>
</organism>
<dbReference type="Proteomes" id="UP000663792">
    <property type="component" value="Unassembled WGS sequence"/>
</dbReference>
<evidence type="ECO:0000313" key="3">
    <source>
        <dbReference type="Proteomes" id="UP000663792"/>
    </source>
</evidence>
<reference evidence="2" key="1">
    <citation type="submission" date="2021-01" db="EMBL/GenBank/DDBJ databases">
        <title>YIM 132084 draft genome.</title>
        <authorList>
            <person name="An D."/>
        </authorList>
    </citation>
    <scope>NUCLEOTIDE SEQUENCE</scope>
    <source>
        <strain evidence="2">YIM 132084</strain>
    </source>
</reference>
<proteinExistence type="predicted"/>
<keyword evidence="1" id="KW-1133">Transmembrane helix</keyword>
<dbReference type="AlphaFoldDB" id="A0A939C380"/>
<keyword evidence="3" id="KW-1185">Reference proteome</keyword>
<evidence type="ECO:0000256" key="1">
    <source>
        <dbReference type="SAM" id="Phobius"/>
    </source>
</evidence>
<dbReference type="EMBL" id="JAERWK010000023">
    <property type="protein sequence ID" value="MBM9469119.1"/>
    <property type="molecule type" value="Genomic_DNA"/>
</dbReference>
<comment type="caution">
    <text evidence="2">The sequence shown here is derived from an EMBL/GenBank/DDBJ whole genome shotgun (WGS) entry which is preliminary data.</text>
</comment>
<sequence length="297" mass="29081">MPIAFVAISGVATAAPTDDYPAPAPGAEPVVSAGGVGETAVVAVPANSFIPGEEVAYTIEGPSIGGGAGQAFPLKMETITGTAVAGADGSVAISFTPLAEGTYTVTFTGLTSGRSVSVSVPVGDDVAGPGDGDGDGDGNVGVVIGTNNGTVIINNGTLIMGDGFIANEPITVTVVYVNGDVETYAVAADNGGVVNFTVTPKHTGKTVVKVTGDKSGSWGSKTVYVEDETWTEVSSTTTAAYVKGASGTYASSSGLANTGASVAAPLAIGGTALVAGLGLLFFGTRGAIRRRGTHVSS</sequence>
<feature type="transmembrane region" description="Helical" evidence="1">
    <location>
        <begin position="262"/>
        <end position="282"/>
    </location>
</feature>
<gene>
    <name evidence="2" type="ORF">JL106_17670</name>
</gene>
<protein>
    <recommendedName>
        <fullName evidence="4">LPXTG cell wall anchor domain-containing protein</fullName>
    </recommendedName>
</protein>
<keyword evidence="1" id="KW-0472">Membrane</keyword>
<evidence type="ECO:0000313" key="2">
    <source>
        <dbReference type="EMBL" id="MBM9469119.1"/>
    </source>
</evidence>
<name>A0A939C380_9ACTN</name>
<evidence type="ECO:0008006" key="4">
    <source>
        <dbReference type="Google" id="ProtNLM"/>
    </source>
</evidence>
<accession>A0A939C380</accession>
<dbReference type="RefSeq" id="WP_205262078.1">
    <property type="nucleotide sequence ID" value="NZ_JAERWK010000023.1"/>
</dbReference>